<dbReference type="HOGENOM" id="CLU_1837042_0_0_1"/>
<reference evidence="1" key="1">
    <citation type="journal article" date="2012" name="Nature">
        <title>The oyster genome reveals stress adaptation and complexity of shell formation.</title>
        <authorList>
            <person name="Zhang G."/>
            <person name="Fang X."/>
            <person name="Guo X."/>
            <person name="Li L."/>
            <person name="Luo R."/>
            <person name="Xu F."/>
            <person name="Yang P."/>
            <person name="Zhang L."/>
            <person name="Wang X."/>
            <person name="Qi H."/>
            <person name="Xiong Z."/>
            <person name="Que H."/>
            <person name="Xie Y."/>
            <person name="Holland P.W."/>
            <person name="Paps J."/>
            <person name="Zhu Y."/>
            <person name="Wu F."/>
            <person name="Chen Y."/>
            <person name="Wang J."/>
            <person name="Peng C."/>
            <person name="Meng J."/>
            <person name="Yang L."/>
            <person name="Liu J."/>
            <person name="Wen B."/>
            <person name="Zhang N."/>
            <person name="Huang Z."/>
            <person name="Zhu Q."/>
            <person name="Feng Y."/>
            <person name="Mount A."/>
            <person name="Hedgecock D."/>
            <person name="Xu Z."/>
            <person name="Liu Y."/>
            <person name="Domazet-Loso T."/>
            <person name="Du Y."/>
            <person name="Sun X."/>
            <person name="Zhang S."/>
            <person name="Liu B."/>
            <person name="Cheng P."/>
            <person name="Jiang X."/>
            <person name="Li J."/>
            <person name="Fan D."/>
            <person name="Wang W."/>
            <person name="Fu W."/>
            <person name="Wang T."/>
            <person name="Wang B."/>
            <person name="Zhang J."/>
            <person name="Peng Z."/>
            <person name="Li Y."/>
            <person name="Li N."/>
            <person name="Wang J."/>
            <person name="Chen M."/>
            <person name="He Y."/>
            <person name="Tan F."/>
            <person name="Song X."/>
            <person name="Zheng Q."/>
            <person name="Huang R."/>
            <person name="Yang H."/>
            <person name="Du X."/>
            <person name="Chen L."/>
            <person name="Yang M."/>
            <person name="Gaffney P.M."/>
            <person name="Wang S."/>
            <person name="Luo L."/>
            <person name="She Z."/>
            <person name="Ming Y."/>
            <person name="Huang W."/>
            <person name="Zhang S."/>
            <person name="Huang B."/>
            <person name="Zhang Y."/>
            <person name="Qu T."/>
            <person name="Ni P."/>
            <person name="Miao G."/>
            <person name="Wang J."/>
            <person name="Wang Q."/>
            <person name="Steinberg C.E."/>
            <person name="Wang H."/>
            <person name="Li N."/>
            <person name="Qian L."/>
            <person name="Zhang G."/>
            <person name="Li Y."/>
            <person name="Yang H."/>
            <person name="Liu X."/>
            <person name="Wang J."/>
            <person name="Yin Y."/>
            <person name="Wang J."/>
        </authorList>
    </citation>
    <scope>NUCLEOTIDE SEQUENCE [LARGE SCALE GENOMIC DNA]</scope>
    <source>
        <strain evidence="1">05x7-T-G4-1.051#20</strain>
    </source>
</reference>
<dbReference type="PROSITE" id="PS50082">
    <property type="entry name" value="WD_REPEATS_2"/>
    <property type="match status" value="1"/>
</dbReference>
<dbReference type="GO" id="GO:0016567">
    <property type="term" value="P:protein ubiquitination"/>
    <property type="evidence" value="ECO:0007669"/>
    <property type="project" value="InterPro"/>
</dbReference>
<dbReference type="InterPro" id="IPR015943">
    <property type="entry name" value="WD40/YVTN_repeat-like_dom_sf"/>
</dbReference>
<dbReference type="AlphaFoldDB" id="K1Q7U4"/>
<sequence>MIFSNLIYHKSLIYMQTYHTSRGDEVIEGHLWDRHYGVKLETSIQHRNCGQQSSGLNAVAFHPYDQETLVTAGDDRLLKVWRSKNRQAQIARGEYLVKTLGLGVMDDFGRDLAEGDERTCGRISPTFNLLFDVKKKSSKK</sequence>
<dbReference type="InterPro" id="IPR042508">
    <property type="entry name" value="FBXW5"/>
</dbReference>
<proteinExistence type="predicted"/>
<name>K1Q7U4_MAGGI</name>
<dbReference type="PANTHER" id="PTHR20995:SF17">
    <property type="entry name" value="F-BOX_WD REPEAT-CONTAINING PROTEIN 5"/>
    <property type="match status" value="1"/>
</dbReference>
<protein>
    <submittedName>
        <fullName evidence="1">F-box/WD repeat-containing protein 5</fullName>
    </submittedName>
</protein>
<evidence type="ECO:0000313" key="1">
    <source>
        <dbReference type="EMBL" id="EKC32842.1"/>
    </source>
</evidence>
<dbReference type="InterPro" id="IPR001680">
    <property type="entry name" value="WD40_rpt"/>
</dbReference>
<dbReference type="GO" id="GO:0019005">
    <property type="term" value="C:SCF ubiquitin ligase complex"/>
    <property type="evidence" value="ECO:0007669"/>
    <property type="project" value="InterPro"/>
</dbReference>
<gene>
    <name evidence="1" type="ORF">CGI_10013702</name>
</gene>
<organism evidence="1">
    <name type="scientific">Magallana gigas</name>
    <name type="common">Pacific oyster</name>
    <name type="synonym">Crassostrea gigas</name>
    <dbReference type="NCBI Taxonomy" id="29159"/>
    <lineage>
        <taxon>Eukaryota</taxon>
        <taxon>Metazoa</taxon>
        <taxon>Spiralia</taxon>
        <taxon>Lophotrochozoa</taxon>
        <taxon>Mollusca</taxon>
        <taxon>Bivalvia</taxon>
        <taxon>Autobranchia</taxon>
        <taxon>Pteriomorphia</taxon>
        <taxon>Ostreida</taxon>
        <taxon>Ostreoidea</taxon>
        <taxon>Ostreidae</taxon>
        <taxon>Magallana</taxon>
    </lineage>
</organism>
<dbReference type="SUPFAM" id="SSF50978">
    <property type="entry name" value="WD40 repeat-like"/>
    <property type="match status" value="1"/>
</dbReference>
<dbReference type="SMART" id="SM00320">
    <property type="entry name" value="WD40"/>
    <property type="match status" value="1"/>
</dbReference>
<dbReference type="PANTHER" id="PTHR20995">
    <property type="entry name" value="F-BOX/WD REPEAT-CONTAINING PROTEIN 5"/>
    <property type="match status" value="1"/>
</dbReference>
<dbReference type="EMBL" id="JH818017">
    <property type="protein sequence ID" value="EKC32842.1"/>
    <property type="molecule type" value="Genomic_DNA"/>
</dbReference>
<dbReference type="GO" id="GO:0080008">
    <property type="term" value="C:Cul4-RING E3 ubiquitin ligase complex"/>
    <property type="evidence" value="ECO:0007669"/>
    <property type="project" value="InterPro"/>
</dbReference>
<dbReference type="Gene3D" id="2.130.10.10">
    <property type="entry name" value="YVTN repeat-like/Quinoprotein amine dehydrogenase"/>
    <property type="match status" value="1"/>
</dbReference>
<dbReference type="InterPro" id="IPR036322">
    <property type="entry name" value="WD40_repeat_dom_sf"/>
</dbReference>
<accession>K1Q7U4</accession>
<dbReference type="InParanoid" id="K1Q7U4"/>